<dbReference type="EMBL" id="AP027272">
    <property type="protein sequence ID" value="BDX08138.1"/>
    <property type="molecule type" value="Genomic_DNA"/>
</dbReference>
<organism evidence="5 6">
    <name type="scientific">Planctobacterium marinum</name>
    <dbReference type="NCBI Taxonomy" id="1631968"/>
    <lineage>
        <taxon>Bacteria</taxon>
        <taxon>Pseudomonadati</taxon>
        <taxon>Pseudomonadota</taxon>
        <taxon>Gammaproteobacteria</taxon>
        <taxon>Alteromonadales</taxon>
        <taxon>Alteromonadaceae</taxon>
        <taxon>Planctobacterium</taxon>
    </lineage>
</organism>
<dbReference type="SMART" id="SM00862">
    <property type="entry name" value="Trans_reg_C"/>
    <property type="match status" value="1"/>
</dbReference>
<keyword evidence="3" id="KW-0472">Membrane</keyword>
<proteinExistence type="predicted"/>
<dbReference type="GO" id="GO:0003677">
    <property type="term" value="F:DNA binding"/>
    <property type="evidence" value="ECO:0007669"/>
    <property type="project" value="UniProtKB-UniRule"/>
</dbReference>
<dbReference type="InterPro" id="IPR036388">
    <property type="entry name" value="WH-like_DNA-bd_sf"/>
</dbReference>
<gene>
    <name evidence="5" type="ORF">MACH26_36590</name>
</gene>
<evidence type="ECO:0000313" key="5">
    <source>
        <dbReference type="EMBL" id="BDX08138.1"/>
    </source>
</evidence>
<feature type="DNA-binding region" description="OmpR/PhoB-type" evidence="2">
    <location>
        <begin position="4"/>
        <end position="102"/>
    </location>
</feature>
<protein>
    <recommendedName>
        <fullName evidence="4">OmpR/PhoB-type domain-containing protein</fullName>
    </recommendedName>
</protein>
<dbReference type="InterPro" id="IPR001867">
    <property type="entry name" value="OmpR/PhoB-type_DNA-bd"/>
</dbReference>
<keyword evidence="3" id="KW-1133">Transmembrane helix</keyword>
<dbReference type="Gene3D" id="1.10.10.10">
    <property type="entry name" value="Winged helix-like DNA-binding domain superfamily/Winged helix DNA-binding domain"/>
    <property type="match status" value="1"/>
</dbReference>
<evidence type="ECO:0000256" key="1">
    <source>
        <dbReference type="ARBA" id="ARBA00023125"/>
    </source>
</evidence>
<dbReference type="RefSeq" id="WP_338294218.1">
    <property type="nucleotide sequence ID" value="NZ_AP027272.1"/>
</dbReference>
<dbReference type="PROSITE" id="PS51755">
    <property type="entry name" value="OMPR_PHOB"/>
    <property type="match status" value="1"/>
</dbReference>
<keyword evidence="6" id="KW-1185">Reference proteome</keyword>
<accession>A0AA48HJR6</accession>
<dbReference type="Gene3D" id="1.25.40.10">
    <property type="entry name" value="Tetratricopeptide repeat domain"/>
    <property type="match status" value="2"/>
</dbReference>
<evidence type="ECO:0000259" key="4">
    <source>
        <dbReference type="PROSITE" id="PS51755"/>
    </source>
</evidence>
<dbReference type="AlphaFoldDB" id="A0AA48HJR6"/>
<dbReference type="InterPro" id="IPR016032">
    <property type="entry name" value="Sig_transdc_resp-reg_C-effctor"/>
</dbReference>
<evidence type="ECO:0000256" key="2">
    <source>
        <dbReference type="PROSITE-ProRule" id="PRU01091"/>
    </source>
</evidence>
<feature type="domain" description="OmpR/PhoB-type" evidence="4">
    <location>
        <begin position="4"/>
        <end position="102"/>
    </location>
</feature>
<keyword evidence="1 2" id="KW-0238">DNA-binding</keyword>
<evidence type="ECO:0000256" key="3">
    <source>
        <dbReference type="SAM" id="Phobius"/>
    </source>
</evidence>
<dbReference type="Proteomes" id="UP001333710">
    <property type="component" value="Chromosome"/>
</dbReference>
<dbReference type="InterPro" id="IPR011990">
    <property type="entry name" value="TPR-like_helical_dom_sf"/>
</dbReference>
<feature type="transmembrane region" description="Helical" evidence="3">
    <location>
        <begin position="129"/>
        <end position="149"/>
    </location>
</feature>
<dbReference type="SUPFAM" id="SSF81901">
    <property type="entry name" value="HCP-like"/>
    <property type="match status" value="1"/>
</dbReference>
<name>A0AA48HJR6_9ALTE</name>
<dbReference type="GO" id="GO:0000160">
    <property type="term" value="P:phosphorelay signal transduction system"/>
    <property type="evidence" value="ECO:0007669"/>
    <property type="project" value="InterPro"/>
</dbReference>
<reference evidence="5" key="1">
    <citation type="submission" date="2023-01" db="EMBL/GenBank/DDBJ databases">
        <title>Complete genome sequence of Planctobacterium marinum strain Dej080120_11.</title>
        <authorList>
            <person name="Ueki S."/>
            <person name="Maruyama F."/>
        </authorList>
    </citation>
    <scope>NUCLEOTIDE SEQUENCE</scope>
    <source>
        <strain evidence="5">Dej080120_11</strain>
    </source>
</reference>
<sequence>MQHNQQFQLGNWIVCAKTNTIENSDHQKSLDNKSMQVLLFLIQHAGQSVTKEQIIQHVWKESVVNEEILSVAISKIRKALGDNARKPTYIKTLPNLGYSLIAGVTAINGLEQEQQVLSNVLGFKRSGRLYYTLAATLLLIIIVFAVHFVSSDNKPEQIIAIDSIAVLPFKDLSAAQNNHFFTDGLSDAIINQLSQTKSLKVISRYSSFNFRGNRDPFTIGNALKVEALLDGSVQESEGQIRINVRIFSTFDGRQLWSKSFDSTSEDVFYLQDQISDDIQRAIQPNAKALARTSKKINSQAYEWFLMAKYHWQQRTPTALSKAETYLKHSLELEPNYADAHVGLATTYGHYHYYANWSDVEAVNKALPHIEQALALEPESPAALAVKGMILTLKSNYTPNPQPILQEAQRAFKRSLEIEDSATTHHWYSVLLKRIGEEALVIKHMERAISLNPLSAPLKRIYSRYLALRGKLDTAQKMYHRALLLEPGRDSNLIESTFVMRNTPNLVVDLAQWHSNHSELFEYCSSDAYCEQAVFSYLSVGQRAEADKILARMPAKHQHFKDSLALIDHGLKGLENHAVVLLEQLSAKHPHNHKYRYSLAIALFRAGLYRQAKTAIVNLYPDWSNTTLGDPIEVTSDNYSAMVLYGASLLKLKEQELASLILNSVREFLSLNEVQDKAQIELTLAEVNALLGYTDRAVKHLSKALNHGWLETFDREWWPLQDNHLFKSINTHPDFISLVKEHHTRLAKLSEQISEELAPL</sequence>
<dbReference type="Pfam" id="PF00486">
    <property type="entry name" value="Trans_reg_C"/>
    <property type="match status" value="1"/>
</dbReference>
<dbReference type="GO" id="GO:0006355">
    <property type="term" value="P:regulation of DNA-templated transcription"/>
    <property type="evidence" value="ECO:0007669"/>
    <property type="project" value="InterPro"/>
</dbReference>
<dbReference type="CDD" id="cd00383">
    <property type="entry name" value="trans_reg_C"/>
    <property type="match status" value="1"/>
</dbReference>
<dbReference type="KEGG" id="pmaw:MACH26_36590"/>
<keyword evidence="3" id="KW-0812">Transmembrane</keyword>
<dbReference type="Gene3D" id="3.40.50.10070">
    <property type="entry name" value="TolB, N-terminal domain"/>
    <property type="match status" value="1"/>
</dbReference>
<dbReference type="SUPFAM" id="SSF46894">
    <property type="entry name" value="C-terminal effector domain of the bipartite response regulators"/>
    <property type="match status" value="1"/>
</dbReference>
<evidence type="ECO:0000313" key="6">
    <source>
        <dbReference type="Proteomes" id="UP001333710"/>
    </source>
</evidence>
<dbReference type="SUPFAM" id="SSF48452">
    <property type="entry name" value="TPR-like"/>
    <property type="match status" value="1"/>
</dbReference>